<organism evidence="1 2">
    <name type="scientific">Drouetiella hepatica Uher 2000/2452</name>
    <dbReference type="NCBI Taxonomy" id="904376"/>
    <lineage>
        <taxon>Bacteria</taxon>
        <taxon>Bacillati</taxon>
        <taxon>Cyanobacteriota</taxon>
        <taxon>Cyanophyceae</taxon>
        <taxon>Oculatellales</taxon>
        <taxon>Oculatellaceae</taxon>
        <taxon>Drouetiella</taxon>
    </lineage>
</organism>
<sequence length="91" mass="10078">MRAIGITATFQQRSIDAVGEAIGERKGSKDKGAIALPVLSQEAIGETMVEGRAFPVQSQEVWVEAVIERRFSKREAAPTVREKIKRSECYL</sequence>
<accession>A0A951UMU8</accession>
<comment type="caution">
    <text evidence="1">The sequence shown here is derived from an EMBL/GenBank/DDBJ whole genome shotgun (WGS) entry which is preliminary data.</text>
</comment>
<reference evidence="1" key="1">
    <citation type="submission" date="2021-05" db="EMBL/GenBank/DDBJ databases">
        <authorList>
            <person name="Pietrasiak N."/>
            <person name="Ward R."/>
            <person name="Stajich J.E."/>
            <person name="Kurbessoian T."/>
        </authorList>
    </citation>
    <scope>NUCLEOTIDE SEQUENCE</scope>
    <source>
        <strain evidence="1">UHER 2000/2452</strain>
    </source>
</reference>
<reference evidence="1" key="2">
    <citation type="journal article" date="2022" name="Microbiol. Resour. Announc.">
        <title>Metagenome Sequencing to Explore Phylogenomics of Terrestrial Cyanobacteria.</title>
        <authorList>
            <person name="Ward R.D."/>
            <person name="Stajich J.E."/>
            <person name="Johansen J.R."/>
            <person name="Huntemann M."/>
            <person name="Clum A."/>
            <person name="Foster B."/>
            <person name="Foster B."/>
            <person name="Roux S."/>
            <person name="Palaniappan K."/>
            <person name="Varghese N."/>
            <person name="Mukherjee S."/>
            <person name="Reddy T.B.K."/>
            <person name="Daum C."/>
            <person name="Copeland A."/>
            <person name="Chen I.A."/>
            <person name="Ivanova N.N."/>
            <person name="Kyrpides N.C."/>
            <person name="Shapiro N."/>
            <person name="Eloe-Fadrosh E.A."/>
            <person name="Pietrasiak N."/>
        </authorList>
    </citation>
    <scope>NUCLEOTIDE SEQUENCE</scope>
    <source>
        <strain evidence="1">UHER 2000/2452</strain>
    </source>
</reference>
<dbReference type="AlphaFoldDB" id="A0A951UMU8"/>
<protein>
    <submittedName>
        <fullName evidence="1">Uncharacterized protein</fullName>
    </submittedName>
</protein>
<evidence type="ECO:0000313" key="1">
    <source>
        <dbReference type="EMBL" id="MBW4660081.1"/>
    </source>
</evidence>
<proteinExistence type="predicted"/>
<evidence type="ECO:0000313" key="2">
    <source>
        <dbReference type="Proteomes" id="UP000757435"/>
    </source>
</evidence>
<gene>
    <name evidence="1" type="ORF">KME15_15505</name>
</gene>
<name>A0A951UMU8_9CYAN</name>
<dbReference type="EMBL" id="JAHHHD010000017">
    <property type="protein sequence ID" value="MBW4660081.1"/>
    <property type="molecule type" value="Genomic_DNA"/>
</dbReference>
<dbReference type="Proteomes" id="UP000757435">
    <property type="component" value="Unassembled WGS sequence"/>
</dbReference>